<keyword evidence="3" id="KW-1185">Reference proteome</keyword>
<reference evidence="2 3" key="1">
    <citation type="journal article" date="2024" name="Commun. Biol.">
        <title>Comparative genomic analysis of thermophilic fungi reveals convergent evolutionary adaptations and gene losses.</title>
        <authorList>
            <person name="Steindorff A.S."/>
            <person name="Aguilar-Pontes M.V."/>
            <person name="Robinson A.J."/>
            <person name="Andreopoulos B."/>
            <person name="LaButti K."/>
            <person name="Kuo A."/>
            <person name="Mondo S."/>
            <person name="Riley R."/>
            <person name="Otillar R."/>
            <person name="Haridas S."/>
            <person name="Lipzen A."/>
            <person name="Grimwood J."/>
            <person name="Schmutz J."/>
            <person name="Clum A."/>
            <person name="Reid I.D."/>
            <person name="Moisan M.C."/>
            <person name="Butler G."/>
            <person name="Nguyen T.T.M."/>
            <person name="Dewar K."/>
            <person name="Conant G."/>
            <person name="Drula E."/>
            <person name="Henrissat B."/>
            <person name="Hansel C."/>
            <person name="Singer S."/>
            <person name="Hutchinson M.I."/>
            <person name="de Vries R.P."/>
            <person name="Natvig D.O."/>
            <person name="Powell A.J."/>
            <person name="Tsang A."/>
            <person name="Grigoriev I.V."/>
        </authorList>
    </citation>
    <scope>NUCLEOTIDE SEQUENCE [LARGE SCALE GENOMIC DNA]</scope>
    <source>
        <strain evidence="2 3">CBS 494.80</strain>
    </source>
</reference>
<evidence type="ECO:0000256" key="1">
    <source>
        <dbReference type="SAM" id="MobiDB-lite"/>
    </source>
</evidence>
<evidence type="ECO:0000313" key="2">
    <source>
        <dbReference type="EMBL" id="KAL2074130.1"/>
    </source>
</evidence>
<dbReference type="EMBL" id="JAZHXI010000002">
    <property type="protein sequence ID" value="KAL2074130.1"/>
    <property type="molecule type" value="Genomic_DNA"/>
</dbReference>
<feature type="region of interest" description="Disordered" evidence="1">
    <location>
        <begin position="1"/>
        <end position="26"/>
    </location>
</feature>
<name>A0ABR4CW66_9HELO</name>
<dbReference type="Proteomes" id="UP001595075">
    <property type="component" value="Unassembled WGS sequence"/>
</dbReference>
<sequence>MSQKPSAVIMSQAPRETSVSHDTDDDDFSIKDRGQFNLRGLSSEIRIAIFKLCVNSIIWADRLSSISSKPCGRILACTRRCWQSITLPLDVTSSQCLMYASYISPLFNCLMAEPGMMRKKPKNYHRWWMSYGNEWVVKLPLLSRLVLELPMATTTPSKIGDNEVLSFENPIRSIGEALGCMHKWLNHLGLPLSSVAVAWEAGHLEKLTWTDDKYWKSKPYANMERTSSSLSPSSDPRMAQLSSVGLAPQVFPATTSLPDAQDMTQEEKDELAKLYCIFPDRFQAALLVTQRANSIRPPGSPHDMLRRSLVAAIAMLQANQS</sequence>
<gene>
    <name evidence="2" type="ORF">VTL71DRAFT_7908</name>
</gene>
<evidence type="ECO:0000313" key="3">
    <source>
        <dbReference type="Proteomes" id="UP001595075"/>
    </source>
</evidence>
<organism evidence="2 3">
    <name type="scientific">Oculimacula yallundae</name>
    <dbReference type="NCBI Taxonomy" id="86028"/>
    <lineage>
        <taxon>Eukaryota</taxon>
        <taxon>Fungi</taxon>
        <taxon>Dikarya</taxon>
        <taxon>Ascomycota</taxon>
        <taxon>Pezizomycotina</taxon>
        <taxon>Leotiomycetes</taxon>
        <taxon>Helotiales</taxon>
        <taxon>Ploettnerulaceae</taxon>
        <taxon>Oculimacula</taxon>
    </lineage>
</organism>
<proteinExistence type="predicted"/>
<accession>A0ABR4CW66</accession>
<comment type="caution">
    <text evidence="2">The sequence shown here is derived from an EMBL/GenBank/DDBJ whole genome shotgun (WGS) entry which is preliminary data.</text>
</comment>
<protein>
    <submittedName>
        <fullName evidence="2">Uncharacterized protein</fullName>
    </submittedName>
</protein>